<keyword evidence="2" id="KW-1133">Transmembrane helix</keyword>
<sequence length="76" mass="8488">MSYNPYTQAIETKLYLVVFTLFSSFLAIVIYNFSFDNIISSDDINDSGVKVSVPHSQKEVPSRAIDSKESSGIHPQ</sequence>
<dbReference type="Proteomes" id="UP000179052">
    <property type="component" value="Unassembled WGS sequence"/>
</dbReference>
<comment type="caution">
    <text evidence="3">The sequence shown here is derived from an EMBL/GenBank/DDBJ whole genome shotgun (WGS) entry which is preliminary data.</text>
</comment>
<dbReference type="EMBL" id="MHQV01000034">
    <property type="protein sequence ID" value="OHA10266.1"/>
    <property type="molecule type" value="Genomic_DNA"/>
</dbReference>
<feature type="compositionally biased region" description="Basic and acidic residues" evidence="1">
    <location>
        <begin position="56"/>
        <end position="76"/>
    </location>
</feature>
<keyword evidence="2" id="KW-0472">Membrane</keyword>
<protein>
    <submittedName>
        <fullName evidence="3">Uncharacterized protein</fullName>
    </submittedName>
</protein>
<keyword evidence="2" id="KW-0812">Transmembrane</keyword>
<dbReference type="AlphaFoldDB" id="A0A1G2LF86"/>
<feature type="transmembrane region" description="Helical" evidence="2">
    <location>
        <begin position="14"/>
        <end position="33"/>
    </location>
</feature>
<dbReference type="STRING" id="1802283.A3H71_02060"/>
<organism evidence="3 4">
    <name type="scientific">Candidatus Sungbacteria bacterium RIFCSPLOWO2_02_FULL_48_13b</name>
    <dbReference type="NCBI Taxonomy" id="1802283"/>
    <lineage>
        <taxon>Bacteria</taxon>
        <taxon>Candidatus Sungiibacteriota</taxon>
    </lineage>
</organism>
<evidence type="ECO:0000313" key="3">
    <source>
        <dbReference type="EMBL" id="OHA10266.1"/>
    </source>
</evidence>
<feature type="region of interest" description="Disordered" evidence="1">
    <location>
        <begin position="50"/>
        <end position="76"/>
    </location>
</feature>
<evidence type="ECO:0000256" key="2">
    <source>
        <dbReference type="SAM" id="Phobius"/>
    </source>
</evidence>
<accession>A0A1G2LF86</accession>
<proteinExistence type="predicted"/>
<name>A0A1G2LF86_9BACT</name>
<reference evidence="3 4" key="1">
    <citation type="journal article" date="2016" name="Nat. Commun.">
        <title>Thousands of microbial genomes shed light on interconnected biogeochemical processes in an aquifer system.</title>
        <authorList>
            <person name="Anantharaman K."/>
            <person name="Brown C.T."/>
            <person name="Hug L.A."/>
            <person name="Sharon I."/>
            <person name="Castelle C.J."/>
            <person name="Probst A.J."/>
            <person name="Thomas B.C."/>
            <person name="Singh A."/>
            <person name="Wilkins M.J."/>
            <person name="Karaoz U."/>
            <person name="Brodie E.L."/>
            <person name="Williams K.H."/>
            <person name="Hubbard S.S."/>
            <person name="Banfield J.F."/>
        </authorList>
    </citation>
    <scope>NUCLEOTIDE SEQUENCE [LARGE SCALE GENOMIC DNA]</scope>
</reference>
<gene>
    <name evidence="3" type="ORF">A3H71_02060</name>
</gene>
<evidence type="ECO:0000313" key="4">
    <source>
        <dbReference type="Proteomes" id="UP000179052"/>
    </source>
</evidence>
<evidence type="ECO:0000256" key="1">
    <source>
        <dbReference type="SAM" id="MobiDB-lite"/>
    </source>
</evidence>